<evidence type="ECO:0000313" key="2">
    <source>
        <dbReference type="EMBL" id="PIQ85263.1"/>
    </source>
</evidence>
<comment type="caution">
    <text evidence="2">The sequence shown here is derived from an EMBL/GenBank/DDBJ whole genome shotgun (WGS) entry which is preliminary data.</text>
</comment>
<dbReference type="Pfam" id="PF13624">
    <property type="entry name" value="SurA_N_3"/>
    <property type="match status" value="1"/>
</dbReference>
<evidence type="ECO:0008006" key="4">
    <source>
        <dbReference type="Google" id="ProtNLM"/>
    </source>
</evidence>
<name>A0A2H0LLH2_9BACT</name>
<organism evidence="2 3">
    <name type="scientific">Candidatus Abzuiibacterium crystallinum</name>
    <dbReference type="NCBI Taxonomy" id="1974748"/>
    <lineage>
        <taxon>Bacteria</taxon>
        <taxon>Pseudomonadati</taxon>
        <taxon>Candidatus Omnitrophota</taxon>
        <taxon>Candidatus Abzuiibacterium</taxon>
    </lineage>
</organism>
<dbReference type="InterPro" id="IPR027304">
    <property type="entry name" value="Trigger_fact/SurA_dom_sf"/>
</dbReference>
<dbReference type="AlphaFoldDB" id="A0A2H0LLH2"/>
<dbReference type="Gene3D" id="1.10.4030.10">
    <property type="entry name" value="Porin chaperone SurA, peptide-binding domain"/>
    <property type="match status" value="1"/>
</dbReference>
<dbReference type="GO" id="GO:0003755">
    <property type="term" value="F:peptidyl-prolyl cis-trans isomerase activity"/>
    <property type="evidence" value="ECO:0007669"/>
    <property type="project" value="InterPro"/>
</dbReference>
<protein>
    <recommendedName>
        <fullName evidence="4">PpiC domain-containing protein</fullName>
    </recommendedName>
</protein>
<proteinExistence type="predicted"/>
<dbReference type="InterPro" id="IPR050245">
    <property type="entry name" value="PrsA_foldase"/>
</dbReference>
<reference evidence="2 3" key="1">
    <citation type="submission" date="2017-09" db="EMBL/GenBank/DDBJ databases">
        <title>Depth-based differentiation of microbial function through sediment-hosted aquifers and enrichment of novel symbionts in the deep terrestrial subsurface.</title>
        <authorList>
            <person name="Probst A.J."/>
            <person name="Ladd B."/>
            <person name="Jarett J.K."/>
            <person name="Geller-Mcgrath D.E."/>
            <person name="Sieber C.M."/>
            <person name="Emerson J.B."/>
            <person name="Anantharaman K."/>
            <person name="Thomas B.C."/>
            <person name="Malmstrom R."/>
            <person name="Stieglmeier M."/>
            <person name="Klingl A."/>
            <person name="Woyke T."/>
            <person name="Ryan C.M."/>
            <person name="Banfield J.F."/>
        </authorList>
    </citation>
    <scope>NUCLEOTIDE SEQUENCE [LARGE SCALE GENOMIC DNA]</scope>
    <source>
        <strain evidence="2">CG11_big_fil_rev_8_21_14_0_20_45_26</strain>
    </source>
</reference>
<keyword evidence="1" id="KW-0472">Membrane</keyword>
<dbReference type="SUPFAM" id="SSF109998">
    <property type="entry name" value="Triger factor/SurA peptide-binding domain-like"/>
    <property type="match status" value="1"/>
</dbReference>
<gene>
    <name evidence="2" type="ORF">COV74_09915</name>
</gene>
<dbReference type="Proteomes" id="UP000230859">
    <property type="component" value="Unassembled WGS sequence"/>
</dbReference>
<dbReference type="PANTHER" id="PTHR47245:SF2">
    <property type="entry name" value="PEPTIDYL-PROLYL CIS-TRANS ISOMERASE HP_0175-RELATED"/>
    <property type="match status" value="1"/>
</dbReference>
<dbReference type="PANTHER" id="PTHR47245">
    <property type="entry name" value="PEPTIDYLPROLYL ISOMERASE"/>
    <property type="match status" value="1"/>
</dbReference>
<keyword evidence="1" id="KW-1133">Transmembrane helix</keyword>
<keyword evidence="1" id="KW-0812">Transmembrane</keyword>
<accession>A0A2H0LLH2</accession>
<evidence type="ECO:0000313" key="3">
    <source>
        <dbReference type="Proteomes" id="UP000230859"/>
    </source>
</evidence>
<sequence length="311" mass="35813">MKTMRRLVGPIIWIIVLSFIFYGGTSFLLGTDKESLGVGRVFGKIVTFKEFRDAMRSVEVFMPQPDEAKWQYEDLENAAWQQVVLEREAAKEYIQVNDTEVRDEIKKLFGGDGAFNPEFYQQWVENNFKENARQFEERLRRFLAVQKLLDEHRKISTAFSEAEVDQAYANENTELNVEYASFDSEKEAADFHDAHAEISTWEKARDQTDSEINKLGPISVHTYMRILQIDQDAMSTLLAQSADQISSPIKTLSGFQLIRIISQENHAAEPLTGDERQAFQEKLATQASQSSFIDWWAALLKRASVEKFDLE</sequence>
<dbReference type="EMBL" id="PCVY01000072">
    <property type="protein sequence ID" value="PIQ85263.1"/>
    <property type="molecule type" value="Genomic_DNA"/>
</dbReference>
<dbReference type="InterPro" id="IPR046357">
    <property type="entry name" value="PPIase_dom_sf"/>
</dbReference>
<dbReference type="Gene3D" id="3.10.50.40">
    <property type="match status" value="1"/>
</dbReference>
<feature type="transmembrane region" description="Helical" evidence="1">
    <location>
        <begin position="7"/>
        <end position="29"/>
    </location>
</feature>
<evidence type="ECO:0000256" key="1">
    <source>
        <dbReference type="SAM" id="Phobius"/>
    </source>
</evidence>